<reference evidence="5 6" key="1">
    <citation type="journal article" date="2015" name="Science">
        <title>Genetic determinants of in vivo fitness and diet responsiveness in multiple human gut Bacteroides.</title>
        <authorList>
            <person name="Wu M."/>
            <person name="McNulty N.P."/>
            <person name="Rodionov D.A."/>
            <person name="Khoroshkin M.S."/>
            <person name="Griffin N.W."/>
            <person name="Cheng J."/>
            <person name="Latreille P."/>
            <person name="Kerstetter R.A."/>
            <person name="Terrapon N."/>
            <person name="Henrissat B."/>
            <person name="Osterman A.L."/>
            <person name="Gordon J.I."/>
        </authorList>
    </citation>
    <scope>NUCLEOTIDE SEQUENCE [LARGE SCALE GENOMIC DNA]</scope>
    <source>
        <strain evidence="5 6">WH2</strain>
    </source>
</reference>
<dbReference type="InterPro" id="IPR047629">
    <property type="entry name" value="IS1182_transpos"/>
</dbReference>
<dbReference type="Proteomes" id="UP000061809">
    <property type="component" value="Chromosome"/>
</dbReference>
<dbReference type="InterPro" id="IPR025668">
    <property type="entry name" value="Tnp_DDE_dom"/>
</dbReference>
<keyword evidence="2" id="KW-1133">Transmembrane helix</keyword>
<feature type="transmembrane region" description="Helical" evidence="2">
    <location>
        <begin position="21"/>
        <end position="43"/>
    </location>
</feature>
<dbReference type="InterPro" id="IPR008490">
    <property type="entry name" value="Transposase_InsH_N"/>
</dbReference>
<dbReference type="PANTHER" id="PTHR33408:SF2">
    <property type="entry name" value="TRANSPOSASE DDE DOMAIN-CONTAINING PROTEIN"/>
    <property type="match status" value="1"/>
</dbReference>
<evidence type="ECO:0000256" key="1">
    <source>
        <dbReference type="SAM" id="Coils"/>
    </source>
</evidence>
<proteinExistence type="predicted"/>
<keyword evidence="2" id="KW-0472">Membrane</keyword>
<accession>A0A0P0G6B6</accession>
<dbReference type="PANTHER" id="PTHR33408">
    <property type="entry name" value="TRANSPOSASE"/>
    <property type="match status" value="1"/>
</dbReference>
<keyword evidence="2" id="KW-0812">Transmembrane</keyword>
<dbReference type="AlphaFoldDB" id="A0A0P0G6B6"/>
<dbReference type="Pfam" id="PF05598">
    <property type="entry name" value="DUF772"/>
    <property type="match status" value="1"/>
</dbReference>
<dbReference type="Pfam" id="PF13751">
    <property type="entry name" value="DDE_Tnp_1_6"/>
    <property type="match status" value="1"/>
</dbReference>
<sequence>MSKCWHNLFLCAKPRLSQARALLLPKVYVTLGISFFVMAKLHFRPYIPNQTVLFPHRIDENIAADDPVRIVNAVVDNLNLDNFKKLYKETGRSAYHPKMMLKVIIYAYMNNIYSCRKIEKLLLRDIHYIWLAGHEHPDFITINRFRNRVKEEINNVFTQLVLVLADKGFISLDVEYIDGTKIESKANKYTFVWRKTVEKNRTRLLNKIRILLEQVDEAIIQENSVKDTSVELTPSMLSNIVDELKEVLEHQVTQDKEQKKALREKKKQVRELEGYRDKLMEYDNHLEVLGERNSYSKTDPDATFMRMKEDAMKNGQTKPGYNLQIGTENQFIIDFRLFPNPTDTLTLIPFFHSFQHRYNRLPGIGVADSGYGSEENYRFMQENGIEAFVKYNYFHKEQRPRYTPNPFHAESLHYNAGEDYYVCPMGQHMNRIGTRRDKTASGYITESARYKTQRCEGCPLHGSCFKAQGNRIIEVNHRLNQYKRQARERLVSEEGVRHRGRRCIEPEAVFGQMKYNMAYRRFRHVGEDKVKMDFAFFAIAFNIKKMCAKLRKAGKELITLAKSIFIELFITRYNGKIATCYQMNEKKAAQTKEKITGL</sequence>
<feature type="domain" description="Transposase InsH N-terminal" evidence="3">
    <location>
        <begin position="57"/>
        <end position="148"/>
    </location>
</feature>
<dbReference type="EMBL" id="CP012801">
    <property type="protein sequence ID" value="ALJ62560.1"/>
    <property type="molecule type" value="Genomic_DNA"/>
</dbReference>
<evidence type="ECO:0000313" key="6">
    <source>
        <dbReference type="Proteomes" id="UP000061809"/>
    </source>
</evidence>
<dbReference type="KEGG" id="bcel:BcellWH2_05360"/>
<gene>
    <name evidence="5" type="ORF">BcellWH2_05360</name>
</gene>
<evidence type="ECO:0000313" key="5">
    <source>
        <dbReference type="EMBL" id="ALJ62560.1"/>
    </source>
</evidence>
<evidence type="ECO:0000256" key="2">
    <source>
        <dbReference type="SAM" id="Phobius"/>
    </source>
</evidence>
<evidence type="ECO:0000259" key="4">
    <source>
        <dbReference type="Pfam" id="PF13751"/>
    </source>
</evidence>
<organism evidence="5 6">
    <name type="scientific">Bacteroides cellulosilyticus</name>
    <dbReference type="NCBI Taxonomy" id="246787"/>
    <lineage>
        <taxon>Bacteria</taxon>
        <taxon>Pseudomonadati</taxon>
        <taxon>Bacteroidota</taxon>
        <taxon>Bacteroidia</taxon>
        <taxon>Bacteroidales</taxon>
        <taxon>Bacteroidaceae</taxon>
        <taxon>Bacteroides</taxon>
    </lineage>
</organism>
<evidence type="ECO:0000259" key="3">
    <source>
        <dbReference type="Pfam" id="PF05598"/>
    </source>
</evidence>
<name>A0A0P0G6B6_9BACE</name>
<feature type="domain" description="Transposase DDE" evidence="4">
    <location>
        <begin position="422"/>
        <end position="547"/>
    </location>
</feature>
<protein>
    <submittedName>
        <fullName evidence="5">Transposase DDE domain protein</fullName>
    </submittedName>
</protein>
<keyword evidence="1" id="KW-0175">Coiled coil</keyword>
<feature type="coiled-coil region" evidence="1">
    <location>
        <begin position="245"/>
        <end position="278"/>
    </location>
</feature>
<dbReference type="NCBIfam" id="NF033551">
    <property type="entry name" value="transpos_IS1182"/>
    <property type="match status" value="1"/>
</dbReference>
<dbReference type="PATRIC" id="fig|246787.4.peg.5532"/>